<dbReference type="PROSITE" id="PS51257">
    <property type="entry name" value="PROKAR_LIPOPROTEIN"/>
    <property type="match status" value="1"/>
</dbReference>
<dbReference type="Gene3D" id="1.25.40.390">
    <property type="match status" value="1"/>
</dbReference>
<dbReference type="RefSeq" id="WP_067761570.1">
    <property type="nucleotide sequence ID" value="NZ_CP015772.1"/>
</dbReference>
<keyword evidence="9" id="KW-1185">Reference proteome</keyword>
<organism evidence="8 9">
    <name type="scientific">Niabella ginsenosidivorans</name>
    <dbReference type="NCBI Taxonomy" id="1176587"/>
    <lineage>
        <taxon>Bacteria</taxon>
        <taxon>Pseudomonadati</taxon>
        <taxon>Bacteroidota</taxon>
        <taxon>Chitinophagia</taxon>
        <taxon>Chitinophagales</taxon>
        <taxon>Chitinophagaceae</taxon>
        <taxon>Niabella</taxon>
    </lineage>
</organism>
<evidence type="ECO:0000256" key="1">
    <source>
        <dbReference type="ARBA" id="ARBA00004442"/>
    </source>
</evidence>
<evidence type="ECO:0000259" key="7">
    <source>
        <dbReference type="Pfam" id="PF14322"/>
    </source>
</evidence>
<dbReference type="KEGG" id="nia:A8C56_04015"/>
<evidence type="ECO:0000256" key="3">
    <source>
        <dbReference type="ARBA" id="ARBA00022729"/>
    </source>
</evidence>
<accession>A0A1A9I7M9</accession>
<dbReference type="Pfam" id="PF14322">
    <property type="entry name" value="SusD-like_3"/>
    <property type="match status" value="1"/>
</dbReference>
<dbReference type="Proteomes" id="UP000077667">
    <property type="component" value="Chromosome"/>
</dbReference>
<feature type="domain" description="RagB/SusD" evidence="6">
    <location>
        <begin position="292"/>
        <end position="612"/>
    </location>
</feature>
<keyword evidence="5" id="KW-0998">Cell outer membrane</keyword>
<protein>
    <recommendedName>
        <fullName evidence="10">Carbohydrate-binding protein SusD</fullName>
    </recommendedName>
</protein>
<keyword evidence="3" id="KW-0732">Signal</keyword>
<dbReference type="InterPro" id="IPR012944">
    <property type="entry name" value="SusD_RagB_dom"/>
</dbReference>
<dbReference type="InterPro" id="IPR033985">
    <property type="entry name" value="SusD-like_N"/>
</dbReference>
<dbReference type="GO" id="GO:0009279">
    <property type="term" value="C:cell outer membrane"/>
    <property type="evidence" value="ECO:0007669"/>
    <property type="project" value="UniProtKB-SubCell"/>
</dbReference>
<evidence type="ECO:0000256" key="5">
    <source>
        <dbReference type="ARBA" id="ARBA00023237"/>
    </source>
</evidence>
<evidence type="ECO:0000259" key="6">
    <source>
        <dbReference type="Pfam" id="PF07980"/>
    </source>
</evidence>
<dbReference type="EMBL" id="CP015772">
    <property type="protein sequence ID" value="ANH83688.1"/>
    <property type="molecule type" value="Genomic_DNA"/>
</dbReference>
<dbReference type="AlphaFoldDB" id="A0A1A9I7M9"/>
<comment type="similarity">
    <text evidence="2">Belongs to the SusD family.</text>
</comment>
<evidence type="ECO:0000256" key="2">
    <source>
        <dbReference type="ARBA" id="ARBA00006275"/>
    </source>
</evidence>
<evidence type="ECO:0000313" key="9">
    <source>
        <dbReference type="Proteomes" id="UP000077667"/>
    </source>
</evidence>
<name>A0A1A9I7M9_9BACT</name>
<feature type="domain" description="SusD-like N-terminal" evidence="7">
    <location>
        <begin position="107"/>
        <end position="233"/>
    </location>
</feature>
<dbReference type="Pfam" id="PF07980">
    <property type="entry name" value="SusD_RagB"/>
    <property type="match status" value="1"/>
</dbReference>
<dbReference type="InterPro" id="IPR011990">
    <property type="entry name" value="TPR-like_helical_dom_sf"/>
</dbReference>
<sequence length="620" mass="69116">MKYKILYSILVIATLAGTSCNKVLDKSDLSKLTPDYLFADSNLVQLNLDNIYDNNLPLWGGQNTGSGLSGVQGQLSEETSASNSIMYGTMSYGMDEPGDFGTALNSNSTQPNTNWGKIRQLNTFITSLEASSLPEYTKNKFKAQALFFRAFRYWDLVRIYGGVPLVLTPLDGVGDAAREAALLPRNSTAECFAQIVKDLDTAIMFLPGKWASNTDWGRITSGAAAAFKGRVLLYYASPMFNPDDLQDRWQKAYEANLQAKTMLDANGFGLNSNYKTMWFTEVGNPEAVMVTGYNTSTADQGKKNNGWDKSCRPQYLLGSGSNAPTWELVSAYPMKDGKMPGVSAKYPYYDTLFYKNRDPRFDATIAYNGCTWPLDGNANYKLWTYYKTSTSSTEKNASNTGFYCRKAVSEGTFPGGDPTYSGTDWMEIRYAEVLLNLAESAVGAGKIGEGDEGYTGLIAVRKRAGIEAGDDNLYGLQAGMTRAQLFNAILFERRIEFAFEGKRFWDMYRWKRNTDLNGWYRNRLRIVLKTGTGIPTEADLTNASGSSYRDVQDLDNMMANYFTVIRNDNHDASNSVTKLDGQPINFQTQYYFFPIPQKAILNDPKLVQNNNWGGSFDPLK</sequence>
<evidence type="ECO:0000256" key="4">
    <source>
        <dbReference type="ARBA" id="ARBA00023136"/>
    </source>
</evidence>
<gene>
    <name evidence="8" type="ORF">A8C56_04015</name>
</gene>
<comment type="subcellular location">
    <subcellularLocation>
        <location evidence="1">Cell outer membrane</location>
    </subcellularLocation>
</comment>
<keyword evidence="4" id="KW-0472">Membrane</keyword>
<dbReference type="OrthoDB" id="5694214at2"/>
<reference evidence="8 9" key="1">
    <citation type="submission" date="2016-05" db="EMBL/GenBank/DDBJ databases">
        <title>Niabella ginsenosidivorans BS26 whole genome sequencing.</title>
        <authorList>
            <person name="Im W.T."/>
            <person name="Siddiqi M.Z."/>
        </authorList>
    </citation>
    <scope>NUCLEOTIDE SEQUENCE [LARGE SCALE GENOMIC DNA]</scope>
    <source>
        <strain evidence="8 9">BS26</strain>
    </source>
</reference>
<evidence type="ECO:0000313" key="8">
    <source>
        <dbReference type="EMBL" id="ANH83688.1"/>
    </source>
</evidence>
<dbReference type="SUPFAM" id="SSF48452">
    <property type="entry name" value="TPR-like"/>
    <property type="match status" value="1"/>
</dbReference>
<evidence type="ECO:0008006" key="10">
    <source>
        <dbReference type="Google" id="ProtNLM"/>
    </source>
</evidence>
<dbReference type="STRING" id="1176587.A8C56_04015"/>
<proteinExistence type="inferred from homology"/>